<dbReference type="AlphaFoldDB" id="A0A9W9IGU3"/>
<reference evidence="2" key="2">
    <citation type="journal article" date="2023" name="IMA Fungus">
        <title>Comparative genomic study of the Penicillium genus elucidates a diverse pangenome and 15 lateral gene transfer events.</title>
        <authorList>
            <person name="Petersen C."/>
            <person name="Sorensen T."/>
            <person name="Nielsen M.R."/>
            <person name="Sondergaard T.E."/>
            <person name="Sorensen J.L."/>
            <person name="Fitzpatrick D.A."/>
            <person name="Frisvad J.C."/>
            <person name="Nielsen K.L."/>
        </authorList>
    </citation>
    <scope>NUCLEOTIDE SEQUENCE</scope>
    <source>
        <strain evidence="2">IBT 21917</strain>
    </source>
</reference>
<proteinExistence type="predicted"/>
<dbReference type="Proteomes" id="UP001146351">
    <property type="component" value="Unassembled WGS sequence"/>
</dbReference>
<feature type="region of interest" description="Disordered" evidence="1">
    <location>
        <begin position="40"/>
        <end position="95"/>
    </location>
</feature>
<organism evidence="2 3">
    <name type="scientific">Penicillium capsulatum</name>
    <dbReference type="NCBI Taxonomy" id="69766"/>
    <lineage>
        <taxon>Eukaryota</taxon>
        <taxon>Fungi</taxon>
        <taxon>Dikarya</taxon>
        <taxon>Ascomycota</taxon>
        <taxon>Pezizomycotina</taxon>
        <taxon>Eurotiomycetes</taxon>
        <taxon>Eurotiomycetidae</taxon>
        <taxon>Eurotiales</taxon>
        <taxon>Aspergillaceae</taxon>
        <taxon>Penicillium</taxon>
    </lineage>
</organism>
<evidence type="ECO:0000313" key="2">
    <source>
        <dbReference type="EMBL" id="KAJ5178843.1"/>
    </source>
</evidence>
<protein>
    <submittedName>
        <fullName evidence="2">Uncharacterized protein</fullName>
    </submittedName>
</protein>
<dbReference type="EMBL" id="JAPQKO010000002">
    <property type="protein sequence ID" value="KAJ5178843.1"/>
    <property type="molecule type" value="Genomic_DNA"/>
</dbReference>
<feature type="compositionally biased region" description="Basic and acidic residues" evidence="1">
    <location>
        <begin position="81"/>
        <end position="92"/>
    </location>
</feature>
<keyword evidence="3" id="KW-1185">Reference proteome</keyword>
<evidence type="ECO:0000313" key="3">
    <source>
        <dbReference type="Proteomes" id="UP001146351"/>
    </source>
</evidence>
<sequence>MDISSALDILRTATDESLRSHSAQTILTLRNVGERLKASLLPDTVDGPEVSTPPFSDSVISTAASPSSLVEDDSSTSMESISREPHSRDDCTTRTPVAPKRHLVSSGTTALITAPQESMPLRGKSRKAPVDVVSSLVSAMQKSTVSSIWHTSRSDIKSIISRKRAQHDRRLEDIRRVEGDPKSSDEAKLLRLLGIRSYALEFTTETKSDTSKSRVDELVAYVQSISGGNDKPNDHASQFKGRSVAVSNFVEHRQSNPHMALANRAIHNGIKHLVFEKVLQDKLRALDLPDMCEVVSAILGLSINHFRSLPYKRIPELVDALLSDGMQISLKRDDESENEEKHVLDIIRSMNPWFTQLQVDYDSEHSTLSKLLGIF</sequence>
<comment type="caution">
    <text evidence="2">The sequence shown here is derived from an EMBL/GenBank/DDBJ whole genome shotgun (WGS) entry which is preliminary data.</text>
</comment>
<reference evidence="2" key="1">
    <citation type="submission" date="2022-11" db="EMBL/GenBank/DDBJ databases">
        <authorList>
            <person name="Petersen C."/>
        </authorList>
    </citation>
    <scope>NUCLEOTIDE SEQUENCE</scope>
    <source>
        <strain evidence="2">IBT 21917</strain>
    </source>
</reference>
<evidence type="ECO:0000256" key="1">
    <source>
        <dbReference type="SAM" id="MobiDB-lite"/>
    </source>
</evidence>
<feature type="compositionally biased region" description="Polar residues" evidence="1">
    <location>
        <begin position="53"/>
        <end position="68"/>
    </location>
</feature>
<gene>
    <name evidence="2" type="ORF">N7492_002053</name>
</gene>
<dbReference type="OrthoDB" id="4455194at2759"/>
<name>A0A9W9IGU3_9EURO</name>
<accession>A0A9W9IGU3</accession>